<protein>
    <submittedName>
        <fullName evidence="3">Ribosomal protein S18 acetylase RimI-like enzyme</fullName>
    </submittedName>
</protein>
<organism evidence="3 4">
    <name type="scientific">Cytobacillus firmus</name>
    <name type="common">Bacillus firmus</name>
    <dbReference type="NCBI Taxonomy" id="1399"/>
    <lineage>
        <taxon>Bacteria</taxon>
        <taxon>Bacillati</taxon>
        <taxon>Bacillota</taxon>
        <taxon>Bacilli</taxon>
        <taxon>Bacillales</taxon>
        <taxon>Bacillaceae</taxon>
        <taxon>Cytobacillus</taxon>
    </lineage>
</organism>
<evidence type="ECO:0000313" key="4">
    <source>
        <dbReference type="Proteomes" id="UP000252731"/>
    </source>
</evidence>
<dbReference type="OrthoDB" id="162775at2"/>
<dbReference type="GO" id="GO:0005840">
    <property type="term" value="C:ribosome"/>
    <property type="evidence" value="ECO:0007669"/>
    <property type="project" value="UniProtKB-KW"/>
</dbReference>
<dbReference type="EMBL" id="QNSF01000002">
    <property type="protein sequence ID" value="RBP95810.1"/>
    <property type="molecule type" value="Genomic_DNA"/>
</dbReference>
<dbReference type="PROSITE" id="PS51186">
    <property type="entry name" value="GNAT"/>
    <property type="match status" value="1"/>
</dbReference>
<dbReference type="AlphaFoldDB" id="A0A366K2A4"/>
<dbReference type="Pfam" id="PF00583">
    <property type="entry name" value="Acetyltransf_1"/>
    <property type="match status" value="1"/>
</dbReference>
<feature type="domain" description="N-acetyltransferase" evidence="2">
    <location>
        <begin position="1"/>
        <end position="151"/>
    </location>
</feature>
<dbReference type="CDD" id="cd04301">
    <property type="entry name" value="NAT_SF"/>
    <property type="match status" value="1"/>
</dbReference>
<dbReference type="Proteomes" id="UP000252731">
    <property type="component" value="Unassembled WGS sequence"/>
</dbReference>
<gene>
    <name evidence="3" type="ORF">DFO70_102135</name>
</gene>
<dbReference type="InterPro" id="IPR000182">
    <property type="entry name" value="GNAT_dom"/>
</dbReference>
<proteinExistence type="predicted"/>
<dbReference type="PANTHER" id="PTHR13947:SF37">
    <property type="entry name" value="LD18367P"/>
    <property type="match status" value="1"/>
</dbReference>
<dbReference type="STRING" id="1399.VL14_11600"/>
<keyword evidence="3" id="KW-0687">Ribonucleoprotein</keyword>
<dbReference type="RefSeq" id="WP_113881355.1">
    <property type="nucleotide sequence ID" value="NZ_QNSF01000002.1"/>
</dbReference>
<dbReference type="GO" id="GO:0008080">
    <property type="term" value="F:N-acetyltransferase activity"/>
    <property type="evidence" value="ECO:0007669"/>
    <property type="project" value="InterPro"/>
</dbReference>
<evidence type="ECO:0000259" key="2">
    <source>
        <dbReference type="PROSITE" id="PS51186"/>
    </source>
</evidence>
<keyword evidence="1" id="KW-0808">Transferase</keyword>
<reference evidence="3 4" key="1">
    <citation type="submission" date="2018-06" db="EMBL/GenBank/DDBJ databases">
        <title>Freshwater and sediment microbial communities from various areas in North America, analyzing microbe dynamics in response to fracking.</title>
        <authorList>
            <person name="Lamendella R."/>
        </authorList>
    </citation>
    <scope>NUCLEOTIDE SEQUENCE [LARGE SCALE GENOMIC DNA]</scope>
    <source>
        <strain evidence="3 4">14_TX</strain>
    </source>
</reference>
<accession>A0A366K2A4</accession>
<dbReference type="PANTHER" id="PTHR13947">
    <property type="entry name" value="GNAT FAMILY N-ACETYLTRANSFERASE"/>
    <property type="match status" value="1"/>
</dbReference>
<comment type="caution">
    <text evidence="3">The sequence shown here is derived from an EMBL/GenBank/DDBJ whole genome shotgun (WGS) entry which is preliminary data.</text>
</comment>
<dbReference type="Gene3D" id="3.40.630.30">
    <property type="match status" value="1"/>
</dbReference>
<sequence length="157" mass="17624">MKIRSLRHSEPPPRNLLLLADPSIEFIEDYLNRGETYIAELNGAVVGVYILLATRPGTCEIVNIAVSEKYQGEGIGRKLLQHAIELAIQGGNRTLEIGTGNSSIGQLALYQKCGFRITGVDRDFFVRHYKEDIHENGVHCRDMIRLSMDLQRQASND</sequence>
<name>A0A366K2A4_CYTFI</name>
<dbReference type="InterPro" id="IPR050769">
    <property type="entry name" value="NAT_camello-type"/>
</dbReference>
<keyword evidence="4" id="KW-1185">Reference proteome</keyword>
<keyword evidence="3" id="KW-0689">Ribosomal protein</keyword>
<evidence type="ECO:0000256" key="1">
    <source>
        <dbReference type="ARBA" id="ARBA00022679"/>
    </source>
</evidence>
<evidence type="ECO:0000313" key="3">
    <source>
        <dbReference type="EMBL" id="RBP95810.1"/>
    </source>
</evidence>
<dbReference type="SUPFAM" id="SSF55729">
    <property type="entry name" value="Acyl-CoA N-acyltransferases (Nat)"/>
    <property type="match status" value="1"/>
</dbReference>
<dbReference type="InterPro" id="IPR016181">
    <property type="entry name" value="Acyl_CoA_acyltransferase"/>
</dbReference>